<protein>
    <recommendedName>
        <fullName evidence="4">Ecp2 effector protein domain-containing protein</fullName>
    </recommendedName>
</protein>
<dbReference type="AlphaFoldDB" id="A0A439D493"/>
<sequence length="184" mass="19388">MRFSSACVGASAFLGLTSATCFFFPEPSDQICYNTNGATPQNLDIREVAFIAKYLRAYQTQATAQGLSPFWRMPLPDADNCAEWQVTTKGGTWALAKLVGDDAAAVTFNDIANTIDGGVSATPAQVAQSLTNCGTAGGQMGVIVNATDPLYSSAEFVGGGYTNQGIVIELVHAPSDKLLHQIQI</sequence>
<evidence type="ECO:0008006" key="4">
    <source>
        <dbReference type="Google" id="ProtNLM"/>
    </source>
</evidence>
<dbReference type="Proteomes" id="UP000286045">
    <property type="component" value="Unassembled WGS sequence"/>
</dbReference>
<feature type="chain" id="PRO_5019029275" description="Ecp2 effector protein domain-containing protein" evidence="1">
    <location>
        <begin position="20"/>
        <end position="184"/>
    </location>
</feature>
<feature type="signal peptide" evidence="1">
    <location>
        <begin position="1"/>
        <end position="19"/>
    </location>
</feature>
<organism evidence="2 3">
    <name type="scientific">Xylaria grammica</name>
    <dbReference type="NCBI Taxonomy" id="363999"/>
    <lineage>
        <taxon>Eukaryota</taxon>
        <taxon>Fungi</taxon>
        <taxon>Dikarya</taxon>
        <taxon>Ascomycota</taxon>
        <taxon>Pezizomycotina</taxon>
        <taxon>Sordariomycetes</taxon>
        <taxon>Xylariomycetidae</taxon>
        <taxon>Xylariales</taxon>
        <taxon>Xylariaceae</taxon>
        <taxon>Xylaria</taxon>
    </lineage>
</organism>
<name>A0A439D493_9PEZI</name>
<comment type="caution">
    <text evidence="2">The sequence shown here is derived from an EMBL/GenBank/DDBJ whole genome shotgun (WGS) entry which is preliminary data.</text>
</comment>
<gene>
    <name evidence="2" type="ORF">EKO27_g5881</name>
</gene>
<reference evidence="2 3" key="1">
    <citation type="submission" date="2018-12" db="EMBL/GenBank/DDBJ databases">
        <title>Draft genome sequence of Xylaria grammica IHI A82.</title>
        <authorList>
            <person name="Buettner E."/>
            <person name="Kellner H."/>
        </authorList>
    </citation>
    <scope>NUCLEOTIDE SEQUENCE [LARGE SCALE GENOMIC DNA]</scope>
    <source>
        <strain evidence="2 3">IHI A82</strain>
    </source>
</reference>
<keyword evidence="1" id="KW-0732">Signal</keyword>
<dbReference type="EMBL" id="RYZI01000163">
    <property type="protein sequence ID" value="RWA09228.1"/>
    <property type="molecule type" value="Genomic_DNA"/>
</dbReference>
<keyword evidence="3" id="KW-1185">Reference proteome</keyword>
<accession>A0A439D493</accession>
<evidence type="ECO:0000256" key="1">
    <source>
        <dbReference type="SAM" id="SignalP"/>
    </source>
</evidence>
<evidence type="ECO:0000313" key="2">
    <source>
        <dbReference type="EMBL" id="RWA09228.1"/>
    </source>
</evidence>
<evidence type="ECO:0000313" key="3">
    <source>
        <dbReference type="Proteomes" id="UP000286045"/>
    </source>
</evidence>
<proteinExistence type="predicted"/>